<reference evidence="6 7" key="1">
    <citation type="submission" date="2016-09" db="EMBL/GenBank/DDBJ databases">
        <title>Photobacterium proteolyticum sp. nov. a protease producing bacterium isolated from ocean sediments of Laizhou Bay.</title>
        <authorList>
            <person name="Li Y."/>
        </authorList>
    </citation>
    <scope>NUCLEOTIDE SEQUENCE [LARGE SCALE GENOMIC DNA]</scope>
    <source>
        <strain evidence="6 7">13-12</strain>
    </source>
</reference>
<gene>
    <name evidence="6" type="ORF">BIT28_27495</name>
</gene>
<keyword evidence="2" id="KW-0238">DNA-binding</keyword>
<dbReference type="InterPro" id="IPR012318">
    <property type="entry name" value="HTH_CRP"/>
</dbReference>
<accession>A0A1Q9H191</accession>
<organism evidence="6 7">
    <name type="scientific">Photobacterium proteolyticum</name>
    <dbReference type="NCBI Taxonomy" id="1903952"/>
    <lineage>
        <taxon>Bacteria</taxon>
        <taxon>Pseudomonadati</taxon>
        <taxon>Pseudomonadota</taxon>
        <taxon>Gammaproteobacteria</taxon>
        <taxon>Vibrionales</taxon>
        <taxon>Vibrionaceae</taxon>
        <taxon>Photobacterium</taxon>
    </lineage>
</organism>
<dbReference type="Pfam" id="PF00027">
    <property type="entry name" value="cNMP_binding"/>
    <property type="match status" value="1"/>
</dbReference>
<evidence type="ECO:0000256" key="3">
    <source>
        <dbReference type="ARBA" id="ARBA00023163"/>
    </source>
</evidence>
<evidence type="ECO:0000259" key="4">
    <source>
        <dbReference type="PROSITE" id="PS50042"/>
    </source>
</evidence>
<dbReference type="InterPro" id="IPR000595">
    <property type="entry name" value="cNMP-bd_dom"/>
</dbReference>
<dbReference type="RefSeq" id="WP_075761922.1">
    <property type="nucleotide sequence ID" value="NZ_MJIL01000042.1"/>
</dbReference>
<dbReference type="Gene3D" id="1.10.10.10">
    <property type="entry name" value="Winged helix-like DNA-binding domain superfamily/Winged helix DNA-binding domain"/>
    <property type="match status" value="1"/>
</dbReference>
<keyword evidence="7" id="KW-1185">Reference proteome</keyword>
<dbReference type="AlphaFoldDB" id="A0A1Q9H191"/>
<dbReference type="InterPro" id="IPR014710">
    <property type="entry name" value="RmlC-like_jellyroll"/>
</dbReference>
<protein>
    <recommendedName>
        <fullName evidence="8">Crp/Fnr family transcriptional regulator</fullName>
    </recommendedName>
</protein>
<evidence type="ECO:0000256" key="1">
    <source>
        <dbReference type="ARBA" id="ARBA00023015"/>
    </source>
</evidence>
<evidence type="ECO:0008006" key="8">
    <source>
        <dbReference type="Google" id="ProtNLM"/>
    </source>
</evidence>
<dbReference type="Proteomes" id="UP000186905">
    <property type="component" value="Unassembled WGS sequence"/>
</dbReference>
<evidence type="ECO:0000313" key="6">
    <source>
        <dbReference type="EMBL" id="OLQ81348.1"/>
    </source>
</evidence>
<proteinExistence type="predicted"/>
<dbReference type="GO" id="GO:0006355">
    <property type="term" value="P:regulation of DNA-templated transcription"/>
    <property type="evidence" value="ECO:0007669"/>
    <property type="project" value="InterPro"/>
</dbReference>
<evidence type="ECO:0000256" key="2">
    <source>
        <dbReference type="ARBA" id="ARBA00023125"/>
    </source>
</evidence>
<dbReference type="SUPFAM" id="SSF46785">
    <property type="entry name" value="Winged helix' DNA-binding domain"/>
    <property type="match status" value="1"/>
</dbReference>
<sequence length="207" mass="23482">MSIHFHDLSSTLKEKLHSLKHTRNYQEGQYIHYAGDAANRIYLVENGNIRISKVSDKGKELTIRDLKAGEWFGFIGCFGLGVRPNDAVATEGSRISHISLEEFVNLADLHPDLWKSITKQLASYVEYYNNIIEGVLFNSLVERTWSMLRQLCIWQQTQNLNISQKELASLLGVTKEATGLQLKKLESDGLISLGYKSILVLDKLLDK</sequence>
<dbReference type="Gene3D" id="2.60.120.10">
    <property type="entry name" value="Jelly Rolls"/>
    <property type="match status" value="1"/>
</dbReference>
<dbReference type="InterPro" id="IPR018490">
    <property type="entry name" value="cNMP-bd_dom_sf"/>
</dbReference>
<dbReference type="PROSITE" id="PS50042">
    <property type="entry name" value="CNMP_BINDING_3"/>
    <property type="match status" value="1"/>
</dbReference>
<evidence type="ECO:0000259" key="5">
    <source>
        <dbReference type="PROSITE" id="PS51063"/>
    </source>
</evidence>
<comment type="caution">
    <text evidence="6">The sequence shown here is derived from an EMBL/GenBank/DDBJ whole genome shotgun (WGS) entry which is preliminary data.</text>
</comment>
<dbReference type="SUPFAM" id="SSF51206">
    <property type="entry name" value="cAMP-binding domain-like"/>
    <property type="match status" value="1"/>
</dbReference>
<keyword evidence="3" id="KW-0804">Transcription</keyword>
<name>A0A1Q9H191_9GAMM</name>
<dbReference type="PROSITE" id="PS51063">
    <property type="entry name" value="HTH_CRP_2"/>
    <property type="match status" value="1"/>
</dbReference>
<dbReference type="CDD" id="cd00038">
    <property type="entry name" value="CAP_ED"/>
    <property type="match status" value="1"/>
</dbReference>
<dbReference type="InterPro" id="IPR036390">
    <property type="entry name" value="WH_DNA-bd_sf"/>
</dbReference>
<dbReference type="EMBL" id="MJIL01000042">
    <property type="protein sequence ID" value="OLQ81348.1"/>
    <property type="molecule type" value="Genomic_DNA"/>
</dbReference>
<evidence type="ECO:0000313" key="7">
    <source>
        <dbReference type="Proteomes" id="UP000186905"/>
    </source>
</evidence>
<dbReference type="InterPro" id="IPR036388">
    <property type="entry name" value="WH-like_DNA-bd_sf"/>
</dbReference>
<feature type="domain" description="Cyclic nucleotide-binding" evidence="4">
    <location>
        <begin position="4"/>
        <end position="124"/>
    </location>
</feature>
<dbReference type="GO" id="GO:0003677">
    <property type="term" value="F:DNA binding"/>
    <property type="evidence" value="ECO:0007669"/>
    <property type="project" value="UniProtKB-KW"/>
</dbReference>
<dbReference type="OrthoDB" id="6881322at2"/>
<dbReference type="SMART" id="SM00100">
    <property type="entry name" value="cNMP"/>
    <property type="match status" value="1"/>
</dbReference>
<dbReference type="Pfam" id="PF13545">
    <property type="entry name" value="HTH_Crp_2"/>
    <property type="match status" value="1"/>
</dbReference>
<dbReference type="SMART" id="SM00419">
    <property type="entry name" value="HTH_CRP"/>
    <property type="match status" value="1"/>
</dbReference>
<keyword evidence="1" id="KW-0805">Transcription regulation</keyword>
<dbReference type="STRING" id="1903952.BIT28_27495"/>
<feature type="domain" description="HTH crp-type" evidence="5">
    <location>
        <begin position="138"/>
        <end position="204"/>
    </location>
</feature>